<organism evidence="4 5">
    <name type="scientific">Colwellia ponticola</name>
    <dbReference type="NCBI Taxonomy" id="2304625"/>
    <lineage>
        <taxon>Bacteria</taxon>
        <taxon>Pseudomonadati</taxon>
        <taxon>Pseudomonadota</taxon>
        <taxon>Gammaproteobacteria</taxon>
        <taxon>Alteromonadales</taxon>
        <taxon>Colwelliaceae</taxon>
        <taxon>Colwellia</taxon>
    </lineage>
</organism>
<dbReference type="RefSeq" id="WP_138620170.1">
    <property type="nucleotide sequence ID" value="NZ_SZVP01000001.1"/>
</dbReference>
<feature type="domain" description="Outer membrane protein beta-barrel" evidence="3">
    <location>
        <begin position="12"/>
        <end position="209"/>
    </location>
</feature>
<evidence type="ECO:0000313" key="5">
    <source>
        <dbReference type="Proteomes" id="UP000307702"/>
    </source>
</evidence>
<dbReference type="InterPro" id="IPR027385">
    <property type="entry name" value="Beta-barrel_OMP"/>
</dbReference>
<accession>A0A8H2JNX4</accession>
<evidence type="ECO:0000313" key="4">
    <source>
        <dbReference type="EMBL" id="TMM47637.1"/>
    </source>
</evidence>
<dbReference type="InterPro" id="IPR011250">
    <property type="entry name" value="OMP/PagP_B-barrel"/>
</dbReference>
<dbReference type="Pfam" id="PF13505">
    <property type="entry name" value="OMP_b-brl"/>
    <property type="match status" value="1"/>
</dbReference>
<dbReference type="Proteomes" id="UP000307702">
    <property type="component" value="Unassembled WGS sequence"/>
</dbReference>
<gene>
    <name evidence="4" type="ORF">FCS21_01260</name>
</gene>
<proteinExistence type="predicted"/>
<sequence length="209" mass="22654">MRVNLVRTLTLSCALSMVAMPAIAKQPHNVEITPLIGYRFGGDFDFIVEPDNYRIDLKDKISYGLLTAWSYDRKRQAELLISHYNTNFTASGNSLGAGSGLSITYAHLGGNVPVSNGPIPLFVTGGFGLTHLVPQASQLSSETRFSANIGLATKIALSERVSLRLDSRLYGTLFNSDSAIFCDGGNCAIHISSNIWLQTEVSAGVSYRF</sequence>
<feature type="signal peptide" evidence="2">
    <location>
        <begin position="1"/>
        <end position="24"/>
    </location>
</feature>
<dbReference type="EMBL" id="SZVP01000001">
    <property type="protein sequence ID" value="TMM47637.1"/>
    <property type="molecule type" value="Genomic_DNA"/>
</dbReference>
<keyword evidence="1 2" id="KW-0732">Signal</keyword>
<dbReference type="AlphaFoldDB" id="A0A8H2JNX4"/>
<name>A0A8H2JNX4_9GAMM</name>
<dbReference type="Gene3D" id="2.40.160.20">
    <property type="match status" value="1"/>
</dbReference>
<dbReference type="SUPFAM" id="SSF56925">
    <property type="entry name" value="OMPA-like"/>
    <property type="match status" value="1"/>
</dbReference>
<dbReference type="OrthoDB" id="5591863at2"/>
<keyword evidence="5" id="KW-1185">Reference proteome</keyword>
<evidence type="ECO:0000259" key="3">
    <source>
        <dbReference type="Pfam" id="PF13505"/>
    </source>
</evidence>
<evidence type="ECO:0000256" key="2">
    <source>
        <dbReference type="SAM" id="SignalP"/>
    </source>
</evidence>
<comment type="caution">
    <text evidence="4">The sequence shown here is derived from an EMBL/GenBank/DDBJ whole genome shotgun (WGS) entry which is preliminary data.</text>
</comment>
<feature type="chain" id="PRO_5034930151" description="Outer membrane protein beta-barrel domain-containing protein" evidence="2">
    <location>
        <begin position="25"/>
        <end position="209"/>
    </location>
</feature>
<evidence type="ECO:0000256" key="1">
    <source>
        <dbReference type="ARBA" id="ARBA00022729"/>
    </source>
</evidence>
<reference evidence="4 5" key="1">
    <citation type="submission" date="2019-05" db="EMBL/GenBank/DDBJ databases">
        <title>Colwellia ponticola sp. nov., isolated from seawater.</title>
        <authorList>
            <person name="Yoon J.-H."/>
        </authorList>
    </citation>
    <scope>NUCLEOTIDE SEQUENCE [LARGE SCALE GENOMIC DNA]</scope>
    <source>
        <strain evidence="4 5">OISW-25</strain>
    </source>
</reference>
<protein>
    <recommendedName>
        <fullName evidence="3">Outer membrane protein beta-barrel domain-containing protein</fullName>
    </recommendedName>
</protein>